<dbReference type="PANTHER" id="PTHR30443">
    <property type="entry name" value="INNER MEMBRANE PROTEIN"/>
    <property type="match status" value="1"/>
</dbReference>
<keyword evidence="7 8" id="KW-0472">Membrane</keyword>
<dbReference type="GO" id="GO:0009244">
    <property type="term" value="P:lipopolysaccharide core region biosynthetic process"/>
    <property type="evidence" value="ECO:0007669"/>
    <property type="project" value="TreeGrafter"/>
</dbReference>
<feature type="domain" description="Sulfatase N-terminal" evidence="9">
    <location>
        <begin position="246"/>
        <end position="533"/>
    </location>
</feature>
<keyword evidence="3" id="KW-0997">Cell inner membrane</keyword>
<feature type="transmembrane region" description="Helical" evidence="8">
    <location>
        <begin position="27"/>
        <end position="45"/>
    </location>
</feature>
<accession>A0A2T4JCI9</accession>
<dbReference type="NCBIfam" id="NF028537">
    <property type="entry name" value="P_eth_NH2_trans"/>
    <property type="match status" value="1"/>
</dbReference>
<dbReference type="PANTHER" id="PTHR30443:SF0">
    <property type="entry name" value="PHOSPHOETHANOLAMINE TRANSFERASE EPTA"/>
    <property type="match status" value="1"/>
</dbReference>
<evidence type="ECO:0000256" key="8">
    <source>
        <dbReference type="SAM" id="Phobius"/>
    </source>
</evidence>
<dbReference type="SUPFAM" id="SSF53649">
    <property type="entry name" value="Alkaline phosphatase-like"/>
    <property type="match status" value="1"/>
</dbReference>
<dbReference type="Proteomes" id="UP000241362">
    <property type="component" value="Unassembled WGS sequence"/>
</dbReference>
<organism evidence="11 12">
    <name type="scientific">Fuscovulum blasticum DSM 2131</name>
    <dbReference type="NCBI Taxonomy" id="1188250"/>
    <lineage>
        <taxon>Bacteria</taxon>
        <taxon>Pseudomonadati</taxon>
        <taxon>Pseudomonadota</taxon>
        <taxon>Alphaproteobacteria</taxon>
        <taxon>Rhodobacterales</taxon>
        <taxon>Paracoccaceae</taxon>
        <taxon>Pseudogemmobacter</taxon>
    </lineage>
</organism>
<evidence type="ECO:0000256" key="4">
    <source>
        <dbReference type="ARBA" id="ARBA00022679"/>
    </source>
</evidence>
<sequence>MQVTAAPDHGARTGWFGLRRPEFSAQLLNLLIATYLLATCNATYWGKLVEIFGDRPVAMVTLALAVWALFMLVVSLLAVGWLQKPMLAFLVVLAAVTSFYQDKLGVIIDREMIQNALTTTVNEGKHLITPNFLLHVLLRAVPGLVLVFWPRVRRRSFLRGTLAWVLTCSAAAAMVVGLLFTDLKGFSTSLRGRKDLIGSTQPLAPLGGAIRYARMLQKSAKIVTQPFGRDATKGPRLAAAGKPVLMVIVAGETGRAQNWALGGYGRDTNPELAKRDILYFSNVTSCGTATATSLPCMFSHLTREDYSYEAGLSYENLLDVLSHAGVHVEWWDNNTGDKDIANRVTSHMMTKEDDAAACAEGECIDAVFLPRLAKVAETMTEDTVIVLHQIGSHGPSYWLRYPKDQEVFKPACHSPELATCAPEEIVNAYDNTIRYTDRFLSQVIDMLAGQDRVIPAMFYVSDHGESLGEGGLYLHGAPWFMAPDFQTHVPMVIWTPPAFRNAMGLDQACIGARKDQPASHDNMFATILGLMDIKTEVRDDALDLTAGCKGQES</sequence>
<dbReference type="CDD" id="cd16017">
    <property type="entry name" value="LptA"/>
    <property type="match status" value="1"/>
</dbReference>
<reference evidence="11 12" key="1">
    <citation type="submission" date="2018-03" db="EMBL/GenBank/DDBJ databases">
        <title>Rhodobacter blasticus.</title>
        <authorList>
            <person name="Meyer T.E."/>
            <person name="Miller S."/>
            <person name="Lodha T."/>
            <person name="Gandham S."/>
            <person name="Chintalapati S."/>
            <person name="Chintalapati V.R."/>
        </authorList>
    </citation>
    <scope>NUCLEOTIDE SEQUENCE [LARGE SCALE GENOMIC DNA]</scope>
    <source>
        <strain evidence="11 12">DSM 2131</strain>
    </source>
</reference>
<dbReference type="InterPro" id="IPR012549">
    <property type="entry name" value="EptA-like_N"/>
</dbReference>
<feature type="transmembrane region" description="Helical" evidence="8">
    <location>
        <begin position="128"/>
        <end position="149"/>
    </location>
</feature>
<evidence type="ECO:0000313" key="12">
    <source>
        <dbReference type="Proteomes" id="UP000241362"/>
    </source>
</evidence>
<feature type="transmembrane region" description="Helical" evidence="8">
    <location>
        <begin position="57"/>
        <end position="79"/>
    </location>
</feature>
<keyword evidence="4 11" id="KW-0808">Transferase</keyword>
<evidence type="ECO:0000256" key="3">
    <source>
        <dbReference type="ARBA" id="ARBA00022519"/>
    </source>
</evidence>
<dbReference type="Gene3D" id="3.40.720.10">
    <property type="entry name" value="Alkaline Phosphatase, subunit A"/>
    <property type="match status" value="1"/>
</dbReference>
<keyword evidence="5 8" id="KW-0812">Transmembrane</keyword>
<evidence type="ECO:0000256" key="1">
    <source>
        <dbReference type="ARBA" id="ARBA00004429"/>
    </source>
</evidence>
<keyword evidence="2" id="KW-1003">Cell membrane</keyword>
<dbReference type="InterPro" id="IPR000917">
    <property type="entry name" value="Sulfatase_N"/>
</dbReference>
<evidence type="ECO:0000256" key="5">
    <source>
        <dbReference type="ARBA" id="ARBA00022692"/>
    </source>
</evidence>
<evidence type="ECO:0000313" key="11">
    <source>
        <dbReference type="EMBL" id="PTE15626.1"/>
    </source>
</evidence>
<name>A0A2T4JCI9_FUSBL</name>
<feature type="domain" description="Phosphoethanolamine transferase N-terminal" evidence="10">
    <location>
        <begin position="67"/>
        <end position="214"/>
    </location>
</feature>
<dbReference type="InterPro" id="IPR058130">
    <property type="entry name" value="PEA_transf_C"/>
</dbReference>
<protein>
    <submittedName>
        <fullName evidence="11">Phosphatidylethanolamine--Kdo2-lipid A phosphoethanolamine transferase</fullName>
    </submittedName>
</protein>
<evidence type="ECO:0000256" key="2">
    <source>
        <dbReference type="ARBA" id="ARBA00022475"/>
    </source>
</evidence>
<gene>
    <name evidence="11" type="ORF">C5F44_04455</name>
</gene>
<dbReference type="RefSeq" id="WP_107672302.1">
    <property type="nucleotide sequence ID" value="NZ_PZKE01000003.1"/>
</dbReference>
<dbReference type="Pfam" id="PF00884">
    <property type="entry name" value="Sulfatase"/>
    <property type="match status" value="1"/>
</dbReference>
<dbReference type="GO" id="GO:0016776">
    <property type="term" value="F:phosphotransferase activity, phosphate group as acceptor"/>
    <property type="evidence" value="ECO:0007669"/>
    <property type="project" value="TreeGrafter"/>
</dbReference>
<dbReference type="Pfam" id="PF08019">
    <property type="entry name" value="EptA_B_N"/>
    <property type="match status" value="1"/>
</dbReference>
<evidence type="ECO:0000259" key="9">
    <source>
        <dbReference type="Pfam" id="PF00884"/>
    </source>
</evidence>
<proteinExistence type="predicted"/>
<evidence type="ECO:0000259" key="10">
    <source>
        <dbReference type="Pfam" id="PF08019"/>
    </source>
</evidence>
<dbReference type="AlphaFoldDB" id="A0A2T4JCI9"/>
<dbReference type="InterPro" id="IPR040423">
    <property type="entry name" value="PEA_transferase"/>
</dbReference>
<comment type="subcellular location">
    <subcellularLocation>
        <location evidence="1">Cell inner membrane</location>
        <topology evidence="1">Multi-pass membrane protein</topology>
    </subcellularLocation>
</comment>
<keyword evidence="12" id="KW-1185">Reference proteome</keyword>
<comment type="caution">
    <text evidence="11">The sequence shown here is derived from an EMBL/GenBank/DDBJ whole genome shotgun (WGS) entry which is preliminary data.</text>
</comment>
<evidence type="ECO:0000256" key="7">
    <source>
        <dbReference type="ARBA" id="ARBA00023136"/>
    </source>
</evidence>
<dbReference type="InterPro" id="IPR017850">
    <property type="entry name" value="Alkaline_phosphatase_core_sf"/>
</dbReference>
<keyword evidence="6 8" id="KW-1133">Transmembrane helix</keyword>
<feature type="transmembrane region" description="Helical" evidence="8">
    <location>
        <begin position="161"/>
        <end position="180"/>
    </location>
</feature>
<evidence type="ECO:0000256" key="6">
    <source>
        <dbReference type="ARBA" id="ARBA00022989"/>
    </source>
</evidence>
<dbReference type="EMBL" id="PZKE01000003">
    <property type="protein sequence ID" value="PTE15626.1"/>
    <property type="molecule type" value="Genomic_DNA"/>
</dbReference>
<dbReference type="GO" id="GO:0005886">
    <property type="term" value="C:plasma membrane"/>
    <property type="evidence" value="ECO:0007669"/>
    <property type="project" value="UniProtKB-SubCell"/>
</dbReference>